<dbReference type="KEGG" id="snw:BBN63_17305"/>
<proteinExistence type="predicted"/>
<keyword evidence="1" id="KW-0812">Transmembrane</keyword>
<feature type="transmembrane region" description="Helical" evidence="1">
    <location>
        <begin position="165"/>
        <end position="188"/>
    </location>
</feature>
<dbReference type="Proteomes" id="UP000189677">
    <property type="component" value="Chromosome"/>
</dbReference>
<keyword evidence="1" id="KW-1133">Transmembrane helix</keyword>
<organism evidence="2 3">
    <name type="scientific">Streptomyces niveus</name>
    <name type="common">Streptomyces spheroides</name>
    <dbReference type="NCBI Taxonomy" id="193462"/>
    <lineage>
        <taxon>Bacteria</taxon>
        <taxon>Bacillati</taxon>
        <taxon>Actinomycetota</taxon>
        <taxon>Actinomycetes</taxon>
        <taxon>Kitasatosporales</taxon>
        <taxon>Streptomycetaceae</taxon>
        <taxon>Streptomyces</taxon>
    </lineage>
</organism>
<accession>A0A1U9QU07</accession>
<name>A0A1U9QU07_STRNV</name>
<sequence>MRRAAVIGTLCALVAAWLLLVNVRGAVDEEGAFRAAVGCGSGDDCLRTAEARIDRTERVEGRKTASYFLYVTEADGTKSSPRLWGSPSEPPATTKGARVEVTYWRGEIRYVDFDSTRRYTTADPRGDYRPFASFGLAIGLLGTGILWVWYWWARHSRSSPRAAPWQISVPIVGALILTLPGAGAPWVTDSFGSALRLLGLCSLATVAFCSVAALIARRRQRGDDTIAMTRTVPTKERIFAARIVGEIPYATQGFLVAGPTSLWSTPDHTGAAFRRRIPDTLTPIRVRPPYWRDPDHLNYSAKAAVLECDDKGTPVLVVTDRKNMPWLLGTLEWNQHTPASHSLSGAAPRLGRG</sequence>
<feature type="transmembrane region" description="Helical" evidence="1">
    <location>
        <begin position="194"/>
        <end position="216"/>
    </location>
</feature>
<evidence type="ECO:0000313" key="2">
    <source>
        <dbReference type="EMBL" id="AQU67736.1"/>
    </source>
</evidence>
<dbReference type="RefSeq" id="WP_078076308.1">
    <property type="nucleotide sequence ID" value="NZ_CP018047.1"/>
</dbReference>
<protein>
    <submittedName>
        <fullName evidence="2">Uncharacterized protein</fullName>
    </submittedName>
</protein>
<feature type="transmembrane region" description="Helical" evidence="1">
    <location>
        <begin position="131"/>
        <end position="153"/>
    </location>
</feature>
<evidence type="ECO:0000313" key="3">
    <source>
        <dbReference type="Proteomes" id="UP000189677"/>
    </source>
</evidence>
<gene>
    <name evidence="2" type="ORF">BBN63_17305</name>
</gene>
<keyword evidence="1" id="KW-0472">Membrane</keyword>
<dbReference type="EMBL" id="CP018047">
    <property type="protein sequence ID" value="AQU67736.1"/>
    <property type="molecule type" value="Genomic_DNA"/>
</dbReference>
<dbReference type="AlphaFoldDB" id="A0A1U9QU07"/>
<keyword evidence="3" id="KW-1185">Reference proteome</keyword>
<evidence type="ECO:0000256" key="1">
    <source>
        <dbReference type="SAM" id="Phobius"/>
    </source>
</evidence>
<dbReference type="OrthoDB" id="4332110at2"/>
<reference evidence="2 3" key="1">
    <citation type="submission" date="2016-11" db="EMBL/GenBank/DDBJ databases">
        <title>Complete genome sequence of Streptomyces niveus SCSIO 3406.</title>
        <authorList>
            <person name="Zhu Q."/>
            <person name="Cheng W."/>
            <person name="Song Y."/>
            <person name="Li Q."/>
            <person name="Ju J."/>
        </authorList>
    </citation>
    <scope>NUCLEOTIDE SEQUENCE [LARGE SCALE GENOMIC DNA]</scope>
    <source>
        <strain evidence="2 3">SCSIO 3406</strain>
    </source>
</reference>